<evidence type="ECO:0000313" key="3">
    <source>
        <dbReference type="EMBL" id="MBB4933580.1"/>
    </source>
</evidence>
<dbReference type="AlphaFoldDB" id="A0A7W7RKE5"/>
<feature type="domain" description="DUF305" evidence="2">
    <location>
        <begin position="54"/>
        <end position="210"/>
    </location>
</feature>
<dbReference type="InterPro" id="IPR005183">
    <property type="entry name" value="DUF305_CopM-like"/>
</dbReference>
<evidence type="ECO:0000259" key="2">
    <source>
        <dbReference type="Pfam" id="PF03713"/>
    </source>
</evidence>
<dbReference type="EMBL" id="JACHJT010000001">
    <property type="protein sequence ID" value="MBB4933580.1"/>
    <property type="molecule type" value="Genomic_DNA"/>
</dbReference>
<accession>A0A7W7RKE5</accession>
<dbReference type="InterPro" id="IPR012347">
    <property type="entry name" value="Ferritin-like"/>
</dbReference>
<comment type="caution">
    <text evidence="3">The sequence shown here is derived from an EMBL/GenBank/DDBJ whole genome shotgun (WGS) entry which is preliminary data.</text>
</comment>
<dbReference type="PANTHER" id="PTHR36933:SF1">
    <property type="entry name" value="SLL0788 PROTEIN"/>
    <property type="match status" value="1"/>
</dbReference>
<keyword evidence="1" id="KW-0472">Membrane</keyword>
<keyword evidence="4" id="KW-1185">Reference proteome</keyword>
<keyword evidence="1" id="KW-0812">Transmembrane</keyword>
<reference evidence="3 4" key="1">
    <citation type="submission" date="2020-08" db="EMBL/GenBank/DDBJ databases">
        <title>Sequencing the genomes of 1000 actinobacteria strains.</title>
        <authorList>
            <person name="Klenk H.-P."/>
        </authorList>
    </citation>
    <scope>NUCLEOTIDE SEQUENCE [LARGE SCALE GENOMIC DNA]</scope>
    <source>
        <strain evidence="3 4">DSM 102030</strain>
    </source>
</reference>
<dbReference type="Gene3D" id="1.20.1260.10">
    <property type="match status" value="1"/>
</dbReference>
<evidence type="ECO:0000256" key="1">
    <source>
        <dbReference type="SAM" id="Phobius"/>
    </source>
</evidence>
<dbReference type="RefSeq" id="WP_184581167.1">
    <property type="nucleotide sequence ID" value="NZ_JACHJT010000001.1"/>
</dbReference>
<organism evidence="3 4">
    <name type="scientific">Lipingzhangella halophila</name>
    <dbReference type="NCBI Taxonomy" id="1783352"/>
    <lineage>
        <taxon>Bacteria</taxon>
        <taxon>Bacillati</taxon>
        <taxon>Actinomycetota</taxon>
        <taxon>Actinomycetes</taxon>
        <taxon>Streptosporangiales</taxon>
        <taxon>Nocardiopsidaceae</taxon>
        <taxon>Lipingzhangella</taxon>
    </lineage>
</organism>
<dbReference type="Pfam" id="PF03713">
    <property type="entry name" value="DUF305"/>
    <property type="match status" value="1"/>
</dbReference>
<sequence>MGQESTDEAEEKSVRQPVVKRPVPVWIVAALLVVALAVGYLVGRPSVPLDNSADAGFLRDMSVHHSQAVDMSMIILDKTDDETLTTLAEDIARTQQAQIGRMHGWLVQWDLSIRGGQPSMSWMEGHGHQGGESDETMPGWVPEDRMDELRTATGEDAEVIFLTEMIHHHVGGIDMADAAVAKAEEPVVTELASGMADAQQTEIDTMQDMLDERGAERVDTD</sequence>
<dbReference type="PANTHER" id="PTHR36933">
    <property type="entry name" value="SLL0788 PROTEIN"/>
    <property type="match status" value="1"/>
</dbReference>
<dbReference type="Proteomes" id="UP000523007">
    <property type="component" value="Unassembled WGS sequence"/>
</dbReference>
<proteinExistence type="predicted"/>
<name>A0A7W7RKE5_9ACTN</name>
<keyword evidence="1" id="KW-1133">Transmembrane helix</keyword>
<feature type="transmembrane region" description="Helical" evidence="1">
    <location>
        <begin position="23"/>
        <end position="42"/>
    </location>
</feature>
<protein>
    <submittedName>
        <fullName evidence="3">Uncharacterized protein (DUF305 family)</fullName>
    </submittedName>
</protein>
<gene>
    <name evidence="3" type="ORF">F4561_004400</name>
</gene>
<evidence type="ECO:0000313" key="4">
    <source>
        <dbReference type="Proteomes" id="UP000523007"/>
    </source>
</evidence>